<dbReference type="GO" id="GO:0006749">
    <property type="term" value="P:glutathione metabolic process"/>
    <property type="evidence" value="ECO:0007669"/>
    <property type="project" value="TreeGrafter"/>
</dbReference>
<feature type="non-terminal residue" evidence="3">
    <location>
        <position position="228"/>
    </location>
</feature>
<organism evidence="3">
    <name type="scientific">marine metagenome</name>
    <dbReference type="NCBI Taxonomy" id="408172"/>
    <lineage>
        <taxon>unclassified sequences</taxon>
        <taxon>metagenomes</taxon>
        <taxon>ecological metagenomes</taxon>
    </lineage>
</organism>
<name>A0A382G2S2_9ZZZZ</name>
<dbReference type="PANTHER" id="PTHR11571">
    <property type="entry name" value="GLUTATHIONE S-TRANSFERASE"/>
    <property type="match status" value="1"/>
</dbReference>
<dbReference type="GO" id="GO:0004364">
    <property type="term" value="F:glutathione transferase activity"/>
    <property type="evidence" value="ECO:0007669"/>
    <property type="project" value="TreeGrafter"/>
</dbReference>
<dbReference type="InterPro" id="IPR004046">
    <property type="entry name" value="GST_C"/>
</dbReference>
<dbReference type="SFLD" id="SFLDS00019">
    <property type="entry name" value="Glutathione_Transferase_(cytos"/>
    <property type="match status" value="1"/>
</dbReference>
<dbReference type="InterPro" id="IPR036249">
    <property type="entry name" value="Thioredoxin-like_sf"/>
</dbReference>
<dbReference type="Pfam" id="PF14497">
    <property type="entry name" value="GST_C_3"/>
    <property type="match status" value="1"/>
</dbReference>
<dbReference type="InterPro" id="IPR036282">
    <property type="entry name" value="Glutathione-S-Trfase_C_sf"/>
</dbReference>
<dbReference type="CDD" id="cd03039">
    <property type="entry name" value="GST_N_Sigma_like"/>
    <property type="match status" value="1"/>
</dbReference>
<dbReference type="InterPro" id="IPR050213">
    <property type="entry name" value="GST_superfamily"/>
</dbReference>
<evidence type="ECO:0000313" key="3">
    <source>
        <dbReference type="EMBL" id="SVB68914.1"/>
    </source>
</evidence>
<sequence>VLSAEQDQYEHEDRKERAMSEQHKLELIYFNLRALAESPQMMMRYAGVEYRYEMAWDYYGKPWSEAKLEVAFGQLPVLVVNDTVHIWQSGAIVRYLAKLTGTMPEDHLLAARVDAVFEQSQELFAPLNPTVNVKIGDEHLKFKEMFLSSFPGILKNFARQLEHSDEGPFFFGSQPYYCDFSVYHHFSLATILQQDILNAYPSVLDFMVAVENLSGVKEYLASRPEIID</sequence>
<protein>
    <recommendedName>
        <fullName evidence="4">GST N-terminal domain-containing protein</fullName>
    </recommendedName>
</protein>
<dbReference type="Gene3D" id="1.20.1050.10">
    <property type="match status" value="1"/>
</dbReference>
<feature type="non-terminal residue" evidence="3">
    <location>
        <position position="1"/>
    </location>
</feature>
<dbReference type="Gene3D" id="3.40.30.10">
    <property type="entry name" value="Glutaredoxin"/>
    <property type="match status" value="1"/>
</dbReference>
<dbReference type="InterPro" id="IPR040079">
    <property type="entry name" value="Glutathione_S-Trfase"/>
</dbReference>
<dbReference type="AlphaFoldDB" id="A0A382G2S2"/>
<feature type="domain" description="GST C-terminal" evidence="2">
    <location>
        <begin position="106"/>
        <end position="228"/>
    </location>
</feature>
<dbReference type="PROSITE" id="PS50404">
    <property type="entry name" value="GST_NTER"/>
    <property type="match status" value="1"/>
</dbReference>
<dbReference type="InterPro" id="IPR004045">
    <property type="entry name" value="Glutathione_S-Trfase_N"/>
</dbReference>
<proteinExistence type="predicted"/>
<accession>A0A382G2S2</accession>
<reference evidence="3" key="1">
    <citation type="submission" date="2018-05" db="EMBL/GenBank/DDBJ databases">
        <authorList>
            <person name="Lanie J.A."/>
            <person name="Ng W.-L."/>
            <person name="Kazmierczak K.M."/>
            <person name="Andrzejewski T.M."/>
            <person name="Davidsen T.M."/>
            <person name="Wayne K.J."/>
            <person name="Tettelin H."/>
            <person name="Glass J.I."/>
            <person name="Rusch D."/>
            <person name="Podicherti R."/>
            <person name="Tsui H.-C.T."/>
            <person name="Winkler M.E."/>
        </authorList>
    </citation>
    <scope>NUCLEOTIDE SEQUENCE</scope>
</reference>
<dbReference type="SUPFAM" id="SSF47616">
    <property type="entry name" value="GST C-terminal domain-like"/>
    <property type="match status" value="1"/>
</dbReference>
<dbReference type="EMBL" id="UINC01052966">
    <property type="protein sequence ID" value="SVB68914.1"/>
    <property type="molecule type" value="Genomic_DNA"/>
</dbReference>
<evidence type="ECO:0000259" key="1">
    <source>
        <dbReference type="PROSITE" id="PS50404"/>
    </source>
</evidence>
<dbReference type="Pfam" id="PF02798">
    <property type="entry name" value="GST_N"/>
    <property type="match status" value="1"/>
</dbReference>
<dbReference type="InterPro" id="IPR010987">
    <property type="entry name" value="Glutathione-S-Trfase_C-like"/>
</dbReference>
<feature type="domain" description="GST N-terminal" evidence="1">
    <location>
        <begin position="23"/>
        <end position="104"/>
    </location>
</feature>
<evidence type="ECO:0000259" key="2">
    <source>
        <dbReference type="PROSITE" id="PS50405"/>
    </source>
</evidence>
<evidence type="ECO:0008006" key="4">
    <source>
        <dbReference type="Google" id="ProtNLM"/>
    </source>
</evidence>
<dbReference type="SUPFAM" id="SSF52833">
    <property type="entry name" value="Thioredoxin-like"/>
    <property type="match status" value="1"/>
</dbReference>
<dbReference type="PROSITE" id="PS50405">
    <property type="entry name" value="GST_CTER"/>
    <property type="match status" value="1"/>
</dbReference>
<gene>
    <name evidence="3" type="ORF">METZ01_LOCUS221768</name>
</gene>